<name>A0A6J5SNJ4_9CAUD</name>
<dbReference type="EMBL" id="LR797421">
    <property type="protein sequence ID" value="CAB4215528.1"/>
    <property type="molecule type" value="Genomic_DNA"/>
</dbReference>
<dbReference type="EMBL" id="LR797067">
    <property type="protein sequence ID" value="CAB4184646.1"/>
    <property type="molecule type" value="Genomic_DNA"/>
</dbReference>
<evidence type="ECO:0000313" key="1">
    <source>
        <dbReference type="EMBL" id="CAB4184646.1"/>
    </source>
</evidence>
<dbReference type="InterPro" id="IPR009061">
    <property type="entry name" value="DNA-bd_dom_put_sf"/>
</dbReference>
<accession>A0A6J5SNJ4</accession>
<organism evidence="2">
    <name type="scientific">uncultured Caudovirales phage</name>
    <dbReference type="NCBI Taxonomy" id="2100421"/>
    <lineage>
        <taxon>Viruses</taxon>
        <taxon>Duplodnaviria</taxon>
        <taxon>Heunggongvirae</taxon>
        <taxon>Uroviricota</taxon>
        <taxon>Caudoviricetes</taxon>
        <taxon>Peduoviridae</taxon>
        <taxon>Maltschvirus</taxon>
        <taxon>Maltschvirus maltsch</taxon>
    </lineage>
</organism>
<reference evidence="2" key="1">
    <citation type="submission" date="2020-05" db="EMBL/GenBank/DDBJ databases">
        <authorList>
            <person name="Chiriac C."/>
            <person name="Salcher M."/>
            <person name="Ghai R."/>
            <person name="Kavagutti S V."/>
        </authorList>
    </citation>
    <scope>NUCLEOTIDE SEQUENCE</scope>
</reference>
<dbReference type="SUPFAM" id="SSF46955">
    <property type="entry name" value="Putative DNA-binding domain"/>
    <property type="match status" value="1"/>
</dbReference>
<gene>
    <name evidence="1" type="ORF">UFOVP1121_36</name>
    <name evidence="2" type="ORF">UFOVP1482_35</name>
</gene>
<sequence>MSNFEILLTRSDVAAYTGLTLETIKTYRRDGVMPEPDHIYDQKPLWKRSTIDKWRSK</sequence>
<protein>
    <submittedName>
        <fullName evidence="2">Uncharacterized protein</fullName>
    </submittedName>
</protein>
<evidence type="ECO:0000313" key="2">
    <source>
        <dbReference type="EMBL" id="CAB4215528.1"/>
    </source>
</evidence>
<proteinExistence type="predicted"/>